<feature type="compositionally biased region" description="Low complexity" evidence="1">
    <location>
        <begin position="128"/>
        <end position="137"/>
    </location>
</feature>
<gene>
    <name evidence="2" type="ORF">ACOF00016_LOCUS9956</name>
</gene>
<feature type="compositionally biased region" description="Basic and acidic residues" evidence="1">
    <location>
        <begin position="99"/>
        <end position="111"/>
    </location>
</feature>
<dbReference type="AlphaFoldDB" id="A0A7S3L5G7"/>
<feature type="region of interest" description="Disordered" evidence="1">
    <location>
        <begin position="39"/>
        <end position="182"/>
    </location>
</feature>
<reference evidence="2" key="1">
    <citation type="submission" date="2021-01" db="EMBL/GenBank/DDBJ databases">
        <authorList>
            <person name="Corre E."/>
            <person name="Pelletier E."/>
            <person name="Niang G."/>
            <person name="Scheremetjew M."/>
            <person name="Finn R."/>
            <person name="Kale V."/>
            <person name="Holt S."/>
            <person name="Cochrane G."/>
            <person name="Meng A."/>
            <person name="Brown T."/>
            <person name="Cohen L."/>
        </authorList>
    </citation>
    <scope>NUCLEOTIDE SEQUENCE</scope>
    <source>
        <strain evidence="2">CCMP127</strain>
    </source>
</reference>
<organism evidence="2">
    <name type="scientific">Amphora coffeiformis</name>
    <dbReference type="NCBI Taxonomy" id="265554"/>
    <lineage>
        <taxon>Eukaryota</taxon>
        <taxon>Sar</taxon>
        <taxon>Stramenopiles</taxon>
        <taxon>Ochrophyta</taxon>
        <taxon>Bacillariophyta</taxon>
        <taxon>Bacillariophyceae</taxon>
        <taxon>Bacillariophycidae</taxon>
        <taxon>Thalassiophysales</taxon>
        <taxon>Catenulaceae</taxon>
        <taxon>Amphora</taxon>
    </lineage>
</organism>
<protein>
    <submittedName>
        <fullName evidence="2">Uncharacterized protein</fullName>
    </submittedName>
</protein>
<evidence type="ECO:0000256" key="1">
    <source>
        <dbReference type="SAM" id="MobiDB-lite"/>
    </source>
</evidence>
<evidence type="ECO:0000313" key="2">
    <source>
        <dbReference type="EMBL" id="CAE0412696.1"/>
    </source>
</evidence>
<feature type="region of interest" description="Disordered" evidence="1">
    <location>
        <begin position="309"/>
        <end position="333"/>
    </location>
</feature>
<name>A0A7S3L5G7_9STRA</name>
<accession>A0A7S3L5G7</accession>
<proteinExistence type="predicted"/>
<feature type="region of interest" description="Disordered" evidence="1">
    <location>
        <begin position="196"/>
        <end position="265"/>
    </location>
</feature>
<feature type="compositionally biased region" description="Basic and acidic residues" evidence="1">
    <location>
        <begin position="43"/>
        <end position="53"/>
    </location>
</feature>
<sequence length="333" mass="37557">MARLFAGKKETKDQHIDVNFNKKRFGLFRRGNSEKAIVVTPPEPERVSPDRKTKSYRISVYEVRNDSPTPTCTSSTEEENLREERGRFQRWTGSPSKRQTGDVSRHRDRSPTKRRRSTSPPRGRKIDTSNSDSTTRRTPGRTFSDTLAVKQARSESLSPQRGILKRATFSMGNKSPPKPKPQAIASFDLEVARATSLTDNMSTESSKDRQVNVGGPADDYPLDESNSFVISPKRGVSFSEDTMGPKPKPTGLASLCPGTRSGKRALPRRQGDFSLTHEFEDLCYDLTYFCRCIGEVMTQDEKEKRIQHYVPDDDQTYDSSTFEPSLDRSEGSI</sequence>
<dbReference type="EMBL" id="HBIM01012104">
    <property type="protein sequence ID" value="CAE0412696.1"/>
    <property type="molecule type" value="Transcribed_RNA"/>
</dbReference>